<dbReference type="InterPro" id="IPR036570">
    <property type="entry name" value="HORMA_dom_sf"/>
</dbReference>
<evidence type="ECO:0000256" key="1">
    <source>
        <dbReference type="ARBA" id="ARBA00004123"/>
    </source>
</evidence>
<keyword evidence="3" id="KW-0132">Cell division</keyword>
<evidence type="ECO:0000256" key="3">
    <source>
        <dbReference type="ARBA" id="ARBA00022618"/>
    </source>
</evidence>
<keyword evidence="5" id="KW-0539">Nucleus</keyword>
<keyword evidence="9" id="KW-1185">Reference proteome</keyword>
<evidence type="ECO:0000256" key="5">
    <source>
        <dbReference type="ARBA" id="ARBA00023242"/>
    </source>
</evidence>
<reference evidence="8" key="1">
    <citation type="submission" date="2021-01" db="UniProtKB">
        <authorList>
            <consortium name="EnsemblMetazoa"/>
        </authorList>
    </citation>
    <scope>IDENTIFICATION</scope>
</reference>
<evidence type="ECO:0000313" key="8">
    <source>
        <dbReference type="EnsemblMetazoa" id="CLYHEMP005822.1"/>
    </source>
</evidence>
<dbReference type="GO" id="GO:0000776">
    <property type="term" value="C:kinetochore"/>
    <property type="evidence" value="ECO:0007669"/>
    <property type="project" value="TreeGrafter"/>
</dbReference>
<protein>
    <recommendedName>
        <fullName evidence="7">HORMA domain-containing protein</fullName>
    </recommendedName>
</protein>
<dbReference type="InterPro" id="IPR045091">
    <property type="entry name" value="Mad2-like"/>
</dbReference>
<feature type="domain" description="HORMA" evidence="7">
    <location>
        <begin position="17"/>
        <end position="149"/>
    </location>
</feature>
<comment type="subcellular location">
    <subcellularLocation>
        <location evidence="1">Nucleus</location>
    </subcellularLocation>
</comment>
<name>A0A7M5UXI8_9CNID</name>
<evidence type="ECO:0000256" key="4">
    <source>
        <dbReference type="ARBA" id="ARBA00022776"/>
    </source>
</evidence>
<comment type="similarity">
    <text evidence="2">Belongs to the MAD2 family.</text>
</comment>
<dbReference type="InterPro" id="IPR003511">
    <property type="entry name" value="HORMA_dom"/>
</dbReference>
<accession>A0A7M5UXI8</accession>
<evidence type="ECO:0000256" key="6">
    <source>
        <dbReference type="ARBA" id="ARBA00023306"/>
    </source>
</evidence>
<dbReference type="Gene3D" id="3.30.900.10">
    <property type="entry name" value="HORMA domain"/>
    <property type="match status" value="1"/>
</dbReference>
<proteinExistence type="inferred from homology"/>
<dbReference type="EnsemblMetazoa" id="CLYHEMT005822.1">
    <property type="protein sequence ID" value="CLYHEMP005822.1"/>
    <property type="gene ID" value="CLYHEMG005822"/>
</dbReference>
<dbReference type="AlphaFoldDB" id="A0A7M5UXI8"/>
<organism evidence="8 9">
    <name type="scientific">Clytia hemisphaerica</name>
    <dbReference type="NCBI Taxonomy" id="252671"/>
    <lineage>
        <taxon>Eukaryota</taxon>
        <taxon>Metazoa</taxon>
        <taxon>Cnidaria</taxon>
        <taxon>Hydrozoa</taxon>
        <taxon>Hydroidolina</taxon>
        <taxon>Leptothecata</taxon>
        <taxon>Obeliida</taxon>
        <taxon>Clytiidae</taxon>
        <taxon>Clytia</taxon>
    </lineage>
</organism>
<dbReference type="OrthoDB" id="1806at2759"/>
<dbReference type="Pfam" id="PF02301">
    <property type="entry name" value="HORMA"/>
    <property type="match status" value="1"/>
</dbReference>
<dbReference type="PROSITE" id="PS50815">
    <property type="entry name" value="HORMA"/>
    <property type="match status" value="1"/>
</dbReference>
<keyword evidence="6" id="KW-0131">Cell cycle</keyword>
<dbReference type="SUPFAM" id="SSF56019">
    <property type="entry name" value="The spindle assembly checkpoint protein mad2"/>
    <property type="match status" value="1"/>
</dbReference>
<sequence length="149" mass="17176">MAQSTAQANKSKAITLKGSAELIGEFFEYGVNCILFQRGLYPMESFDRKIAYDVPVFVSTNTDLNDYLHKFIEQMKDWLVKKTIQRIVLVITSVAKKVDVERWTFNIECDKTANETTEQTTKPVKEVRKEMQAVIKQIVSTVTFLPYPR</sequence>
<dbReference type="GO" id="GO:0051301">
    <property type="term" value="P:cell division"/>
    <property type="evidence" value="ECO:0007669"/>
    <property type="project" value="UniProtKB-KW"/>
</dbReference>
<dbReference type="PANTHER" id="PTHR11842:SF11">
    <property type="entry name" value="MITOTIC SPINDLE ASSEMBLY CHECKPOINT PROTEIN MAD2A"/>
    <property type="match status" value="1"/>
</dbReference>
<dbReference type="GO" id="GO:0005654">
    <property type="term" value="C:nucleoplasm"/>
    <property type="evidence" value="ECO:0007669"/>
    <property type="project" value="TreeGrafter"/>
</dbReference>
<dbReference type="GO" id="GO:0007094">
    <property type="term" value="P:mitotic spindle assembly checkpoint signaling"/>
    <property type="evidence" value="ECO:0007669"/>
    <property type="project" value="TreeGrafter"/>
</dbReference>
<dbReference type="GO" id="GO:0005737">
    <property type="term" value="C:cytoplasm"/>
    <property type="evidence" value="ECO:0007669"/>
    <property type="project" value="TreeGrafter"/>
</dbReference>
<dbReference type="PANTHER" id="PTHR11842">
    <property type="entry name" value="MITOTIC SPINDLE ASSEMBLY CHECKPOINT PROTEIN MAD2"/>
    <property type="match status" value="1"/>
</dbReference>
<dbReference type="Proteomes" id="UP000594262">
    <property type="component" value="Unplaced"/>
</dbReference>
<evidence type="ECO:0000313" key="9">
    <source>
        <dbReference type="Proteomes" id="UP000594262"/>
    </source>
</evidence>
<keyword evidence="4" id="KW-0498">Mitosis</keyword>
<evidence type="ECO:0000256" key="2">
    <source>
        <dbReference type="ARBA" id="ARBA00010348"/>
    </source>
</evidence>
<evidence type="ECO:0000259" key="7">
    <source>
        <dbReference type="PROSITE" id="PS50815"/>
    </source>
</evidence>